<feature type="region of interest" description="Disordered" evidence="1">
    <location>
        <begin position="20"/>
        <end position="48"/>
    </location>
</feature>
<organism evidence="3 4">
    <name type="scientific">Bemisia tabaci</name>
    <name type="common">Sweetpotato whitefly</name>
    <name type="synonym">Aleurodes tabaci</name>
    <dbReference type="NCBI Taxonomy" id="7038"/>
    <lineage>
        <taxon>Eukaryota</taxon>
        <taxon>Metazoa</taxon>
        <taxon>Ecdysozoa</taxon>
        <taxon>Arthropoda</taxon>
        <taxon>Hexapoda</taxon>
        <taxon>Insecta</taxon>
        <taxon>Pterygota</taxon>
        <taxon>Neoptera</taxon>
        <taxon>Paraneoptera</taxon>
        <taxon>Hemiptera</taxon>
        <taxon>Sternorrhyncha</taxon>
        <taxon>Aleyrodoidea</taxon>
        <taxon>Aleyrodidae</taxon>
        <taxon>Aleyrodinae</taxon>
        <taxon>Bemisia</taxon>
    </lineage>
</organism>
<evidence type="ECO:0000313" key="4">
    <source>
        <dbReference type="Proteomes" id="UP001152759"/>
    </source>
</evidence>
<feature type="compositionally biased region" description="Basic and acidic residues" evidence="1">
    <location>
        <begin position="81"/>
        <end position="100"/>
    </location>
</feature>
<evidence type="ECO:0000256" key="1">
    <source>
        <dbReference type="SAM" id="MobiDB-lite"/>
    </source>
</evidence>
<gene>
    <name evidence="3" type="ORF">BEMITA_LOCUS1833</name>
</gene>
<feature type="compositionally biased region" description="Acidic residues" evidence="1">
    <location>
        <begin position="101"/>
        <end position="142"/>
    </location>
</feature>
<feature type="transmembrane region" description="Helical" evidence="2">
    <location>
        <begin position="290"/>
        <end position="313"/>
    </location>
</feature>
<keyword evidence="2" id="KW-0812">Transmembrane</keyword>
<evidence type="ECO:0000313" key="3">
    <source>
        <dbReference type="EMBL" id="CAH0382277.1"/>
    </source>
</evidence>
<keyword evidence="2" id="KW-1133">Transmembrane helix</keyword>
<dbReference type="EMBL" id="OU963862">
    <property type="protein sequence ID" value="CAH0382277.1"/>
    <property type="molecule type" value="Genomic_DNA"/>
</dbReference>
<proteinExistence type="predicted"/>
<evidence type="ECO:0000256" key="2">
    <source>
        <dbReference type="SAM" id="Phobius"/>
    </source>
</evidence>
<feature type="transmembrane region" description="Helical" evidence="2">
    <location>
        <begin position="185"/>
        <end position="204"/>
    </location>
</feature>
<name>A0A9P0EWW4_BEMTA</name>
<keyword evidence="2" id="KW-0472">Membrane</keyword>
<feature type="transmembrane region" description="Helical" evidence="2">
    <location>
        <begin position="262"/>
        <end position="284"/>
    </location>
</feature>
<sequence>MSYAINYAFDKTKKLISHGLSSYRKMEEKPNGPQPGPTEAQKDMVWSGDSDLLEEWNFVVHTNKLNATEETASDGESVEILSREKIGDPAVEAEEHRITDESNDGDQIDSDNESNADDEEGDENLRDEDEECNNANADDDQTGESSTQIVPTGIFPEENLIPTHPMETALDTVSARSEWELERRIILVSGLVIFIGWLLLFFPVRSQENIDKIKLENDLKWQAMNEKYSSLMQELAIYKMKSQLIDSSLNDLKTRKFQKFSISFAFILETASSALVLWVLLLLVHPILRPYYMCAEFRSTSFVTIFIVILNYISHHLSVLSQNCFSFS</sequence>
<keyword evidence="4" id="KW-1185">Reference proteome</keyword>
<reference evidence="3" key="1">
    <citation type="submission" date="2021-12" db="EMBL/GenBank/DDBJ databases">
        <authorList>
            <person name="King R."/>
        </authorList>
    </citation>
    <scope>NUCLEOTIDE SEQUENCE</scope>
</reference>
<protein>
    <submittedName>
        <fullName evidence="3">Uncharacterized protein</fullName>
    </submittedName>
</protein>
<feature type="region of interest" description="Disordered" evidence="1">
    <location>
        <begin position="67"/>
        <end position="148"/>
    </location>
</feature>
<dbReference type="Proteomes" id="UP001152759">
    <property type="component" value="Chromosome 1"/>
</dbReference>
<dbReference type="AlphaFoldDB" id="A0A9P0EWW4"/>
<accession>A0A9P0EWW4</accession>